<name>A0A8H7ZJT8_9ASCO</name>
<dbReference type="Gene3D" id="2.60.40.1390">
    <property type="entry name" value="NDT80 DNA-binding domain"/>
    <property type="match status" value="1"/>
</dbReference>
<accession>A0A8H7ZJT8</accession>
<evidence type="ECO:0000259" key="3">
    <source>
        <dbReference type="PROSITE" id="PS51517"/>
    </source>
</evidence>
<dbReference type="PANTHER" id="PTHR35144">
    <property type="entry name" value="MEIOSIS-SPECIFIC TRANSCRIPTION FACTOR NDT80"/>
    <property type="match status" value="1"/>
</dbReference>
<keyword evidence="5" id="KW-1185">Reference proteome</keyword>
<keyword evidence="1 2" id="KW-0238">DNA-binding</keyword>
<dbReference type="GO" id="GO:0000228">
    <property type="term" value="C:nuclear chromosome"/>
    <property type="evidence" value="ECO:0007669"/>
    <property type="project" value="TreeGrafter"/>
</dbReference>
<dbReference type="PROSITE" id="PS51517">
    <property type="entry name" value="NDT80"/>
    <property type="match status" value="1"/>
</dbReference>
<dbReference type="EMBL" id="JAEOAQ010000002">
    <property type="protein sequence ID" value="KAG5420708.1"/>
    <property type="molecule type" value="Genomic_DNA"/>
</dbReference>
<dbReference type="InterPro" id="IPR024061">
    <property type="entry name" value="NDT80_DNA-bd_dom"/>
</dbReference>
<feature type="DNA-binding region" description="NDT80" evidence="2">
    <location>
        <begin position="1"/>
        <end position="267"/>
    </location>
</feature>
<evidence type="ECO:0000313" key="5">
    <source>
        <dbReference type="Proteomes" id="UP000669133"/>
    </source>
</evidence>
<dbReference type="GeneID" id="93651218"/>
<dbReference type="AlphaFoldDB" id="A0A8H7ZJT8"/>
<dbReference type="Pfam" id="PF05224">
    <property type="entry name" value="NDT80_PhoG"/>
    <property type="match status" value="1"/>
</dbReference>
<dbReference type="PANTHER" id="PTHR35144:SF2">
    <property type="entry name" value="MEIOSIS-SPECIFIC TRANSCRIPTION FACTOR NDT80"/>
    <property type="match status" value="1"/>
</dbReference>
<dbReference type="InterPro" id="IPR037141">
    <property type="entry name" value="NDT80_DNA-bd_dom_sf"/>
</dbReference>
<dbReference type="GO" id="GO:0003677">
    <property type="term" value="F:DNA binding"/>
    <property type="evidence" value="ECO:0007669"/>
    <property type="project" value="UniProtKB-KW"/>
</dbReference>
<dbReference type="OrthoDB" id="2288358at2759"/>
<sequence>MIYSDPSPLSNTSSKLAPRSTLQFKVGPPFSDTIEVSPVFVKSTNSKVNPTIQARIDRGFELKEDNWFGYKRNYFSLVATFSFGEHNPSVALLQENGFYLTTMGEVHDIKRFAIRIVGRNVRDNSEAVLVQHTAKRTFGVIPSIIYSIPGTLPSHSAIKQTFHVRNREKLEKSKWMFAIKYNRIPIKSQDSILHGYKKGEPFVTVAKYERIQFTTSNGKQRPRNQVIIQVQLLGELKEENTFAVVAIANTPPLTIRGRSTCPNADVKQPQPLQKINNLDSYLNMSQYVPSPLSQSFLRCHQENTVPYSDGILQAIDSIAFSDRPASNSWENIENTTFFNTVDKQIQLDPFLCLPGDDFTHLSSSSFSDDYFLYSEGYSDITPLPDKPCDTCVEPQLVFKE</sequence>
<evidence type="ECO:0000313" key="4">
    <source>
        <dbReference type="EMBL" id="KAG5420708.1"/>
    </source>
</evidence>
<feature type="domain" description="NDT80" evidence="3">
    <location>
        <begin position="1"/>
        <end position="267"/>
    </location>
</feature>
<dbReference type="SUPFAM" id="SSF49417">
    <property type="entry name" value="p53-like transcription factors"/>
    <property type="match status" value="1"/>
</dbReference>
<dbReference type="GO" id="GO:0045944">
    <property type="term" value="P:positive regulation of transcription by RNA polymerase II"/>
    <property type="evidence" value="ECO:0007669"/>
    <property type="project" value="TreeGrafter"/>
</dbReference>
<organism evidence="4 5">
    <name type="scientific">Candida metapsilosis</name>
    <dbReference type="NCBI Taxonomy" id="273372"/>
    <lineage>
        <taxon>Eukaryota</taxon>
        <taxon>Fungi</taxon>
        <taxon>Dikarya</taxon>
        <taxon>Ascomycota</taxon>
        <taxon>Saccharomycotina</taxon>
        <taxon>Pichiomycetes</taxon>
        <taxon>Debaryomycetaceae</taxon>
        <taxon>Candida/Lodderomyces clade</taxon>
        <taxon>Candida</taxon>
    </lineage>
</organism>
<comment type="caution">
    <text evidence="4">The sequence shown here is derived from an EMBL/GenBank/DDBJ whole genome shotgun (WGS) entry which is preliminary data.</text>
</comment>
<gene>
    <name evidence="4" type="ORF">I9W82_002589</name>
</gene>
<dbReference type="GO" id="GO:0051321">
    <property type="term" value="P:meiotic cell cycle"/>
    <property type="evidence" value="ECO:0007669"/>
    <property type="project" value="TreeGrafter"/>
</dbReference>
<evidence type="ECO:0000256" key="1">
    <source>
        <dbReference type="ARBA" id="ARBA00023125"/>
    </source>
</evidence>
<dbReference type="InterPro" id="IPR008967">
    <property type="entry name" value="p53-like_TF_DNA-bd_sf"/>
</dbReference>
<evidence type="ECO:0000256" key="2">
    <source>
        <dbReference type="PROSITE-ProRule" id="PRU00850"/>
    </source>
</evidence>
<protein>
    <recommendedName>
        <fullName evidence="3">NDT80 domain-containing protein</fullName>
    </recommendedName>
</protein>
<dbReference type="GO" id="GO:0003700">
    <property type="term" value="F:DNA-binding transcription factor activity"/>
    <property type="evidence" value="ECO:0007669"/>
    <property type="project" value="UniProtKB-UniRule"/>
</dbReference>
<reference evidence="4 5" key="1">
    <citation type="submission" date="2020-12" db="EMBL/GenBank/DDBJ databases">
        <title>Effect of drift, selection, and recombination on the evolution of hybrid genomes in Candida yeast pathogens.</title>
        <authorList>
            <person name="Mixao V."/>
            <person name="Ksiezopolska E."/>
            <person name="Saus E."/>
            <person name="Boekhout T."/>
            <person name="Gacser A."/>
            <person name="Gabaldon T."/>
        </authorList>
    </citation>
    <scope>NUCLEOTIDE SEQUENCE [LARGE SCALE GENOMIC DNA]</scope>
    <source>
        <strain evidence="4 5">BP57</strain>
    </source>
</reference>
<dbReference type="Proteomes" id="UP000669133">
    <property type="component" value="Unassembled WGS sequence"/>
</dbReference>
<dbReference type="RefSeq" id="XP_067549824.1">
    <property type="nucleotide sequence ID" value="XM_067691460.1"/>
</dbReference>
<proteinExistence type="predicted"/>
<dbReference type="InterPro" id="IPR052605">
    <property type="entry name" value="Fungal_trans_regulator"/>
</dbReference>